<proteinExistence type="inferred from homology"/>
<dbReference type="Gene3D" id="3.30.160.390">
    <property type="entry name" value="Integrase, DNA-binding domain"/>
    <property type="match status" value="1"/>
</dbReference>
<keyword evidence="5" id="KW-1185">Reference proteome</keyword>
<dbReference type="InterPro" id="IPR025166">
    <property type="entry name" value="Integrase_DNA_bind_dom"/>
</dbReference>
<dbReference type="PANTHER" id="PTHR30629:SF2">
    <property type="entry name" value="PROPHAGE INTEGRASE INTS-RELATED"/>
    <property type="match status" value="1"/>
</dbReference>
<keyword evidence="2" id="KW-0229">DNA integration</keyword>
<dbReference type="GO" id="GO:0003677">
    <property type="term" value="F:DNA binding"/>
    <property type="evidence" value="ECO:0007669"/>
    <property type="project" value="UniProtKB-KW"/>
</dbReference>
<comment type="similarity">
    <text evidence="1">Belongs to the 'phage' integrase family.</text>
</comment>
<keyword evidence="4" id="KW-0238">DNA-binding</keyword>
<organism evidence="4 5">
    <name type="scientific">Limnobaculum eriocheiris</name>
    <dbReference type="NCBI Taxonomy" id="2897391"/>
    <lineage>
        <taxon>Bacteria</taxon>
        <taxon>Pseudomonadati</taxon>
        <taxon>Pseudomonadota</taxon>
        <taxon>Gammaproteobacteria</taxon>
        <taxon>Enterobacterales</taxon>
        <taxon>Budviciaceae</taxon>
        <taxon>Limnobaculum</taxon>
    </lineage>
</organism>
<evidence type="ECO:0000313" key="4">
    <source>
        <dbReference type="EMBL" id="MCD1125192.1"/>
    </source>
</evidence>
<evidence type="ECO:0000256" key="2">
    <source>
        <dbReference type="ARBA" id="ARBA00022908"/>
    </source>
</evidence>
<protein>
    <submittedName>
        <fullName evidence="4">Arm DNA-binding domain-containing protein</fullName>
    </submittedName>
</protein>
<dbReference type="AlphaFoldDB" id="A0A9X1MUW5"/>
<dbReference type="GO" id="GO:0015074">
    <property type="term" value="P:DNA integration"/>
    <property type="evidence" value="ECO:0007669"/>
    <property type="project" value="UniProtKB-KW"/>
</dbReference>
<comment type="caution">
    <text evidence="4">The sequence shown here is derived from an EMBL/GenBank/DDBJ whole genome shotgun (WGS) entry which is preliminary data.</text>
</comment>
<evidence type="ECO:0000259" key="3">
    <source>
        <dbReference type="Pfam" id="PF13356"/>
    </source>
</evidence>
<name>A0A9X1MUW5_9GAMM</name>
<dbReference type="Pfam" id="PF13356">
    <property type="entry name" value="Arm-DNA-bind_3"/>
    <property type="match status" value="1"/>
</dbReference>
<evidence type="ECO:0000313" key="5">
    <source>
        <dbReference type="Proteomes" id="UP001139171"/>
    </source>
</evidence>
<dbReference type="RefSeq" id="WP_230608180.1">
    <property type="nucleotide sequence ID" value="NZ_JAJNAG010000005.1"/>
</dbReference>
<dbReference type="InterPro" id="IPR050808">
    <property type="entry name" value="Phage_Integrase"/>
</dbReference>
<dbReference type="PANTHER" id="PTHR30629">
    <property type="entry name" value="PROPHAGE INTEGRASE"/>
    <property type="match status" value="1"/>
</dbReference>
<dbReference type="InterPro" id="IPR038488">
    <property type="entry name" value="Integrase_DNA-bd_sf"/>
</dbReference>
<reference evidence="4" key="1">
    <citation type="submission" date="2021-11" db="EMBL/GenBank/DDBJ databases">
        <title>Jinshanibacter sp. isolated from one year old Eriocheir sinensis.</title>
        <authorList>
            <person name="Li J.-Y."/>
            <person name="He W."/>
            <person name="Gao T.-H."/>
        </authorList>
    </citation>
    <scope>NUCLEOTIDE SEQUENCE</scope>
    <source>
        <strain evidence="4">LJY008</strain>
    </source>
</reference>
<dbReference type="Proteomes" id="UP001139171">
    <property type="component" value="Unassembled WGS sequence"/>
</dbReference>
<gene>
    <name evidence="4" type="ORF">LPW36_03980</name>
</gene>
<feature type="domain" description="Integrase DNA-binding" evidence="3">
    <location>
        <begin position="3"/>
        <end position="87"/>
    </location>
</feature>
<dbReference type="EMBL" id="JAJNAG010000005">
    <property type="protein sequence ID" value="MCD1125192.1"/>
    <property type="molecule type" value="Genomic_DNA"/>
</dbReference>
<evidence type="ECO:0000256" key="1">
    <source>
        <dbReference type="ARBA" id="ARBA00008857"/>
    </source>
</evidence>
<sequence>MSLNDTQIRNYKPNEKLYKRADGLGLYIQVNPNGSKHWYRKYSFQRKETRASYGRYPQVSLADARKMRDADIALLAKGINPNTERQSKKEAQNIDNSFEVIARKWHSNKTWSKCKYPIKTTHSLLEIF</sequence>
<accession>A0A9X1MUW5</accession>